<protein>
    <submittedName>
        <fullName evidence="8">Phosphatase PAP2 family protein</fullName>
    </submittedName>
</protein>
<keyword evidence="9" id="KW-1185">Reference proteome</keyword>
<dbReference type="Gene3D" id="1.20.144.10">
    <property type="entry name" value="Phosphatidic acid phosphatase type 2/haloperoxidase"/>
    <property type="match status" value="1"/>
</dbReference>
<keyword evidence="2" id="KW-1003">Cell membrane</keyword>
<proteinExistence type="predicted"/>
<keyword evidence="4" id="KW-0378">Hydrolase</keyword>
<evidence type="ECO:0000256" key="6">
    <source>
        <dbReference type="ARBA" id="ARBA00023136"/>
    </source>
</evidence>
<dbReference type="Proteomes" id="UP001550850">
    <property type="component" value="Unassembled WGS sequence"/>
</dbReference>
<evidence type="ECO:0000256" key="5">
    <source>
        <dbReference type="ARBA" id="ARBA00022989"/>
    </source>
</evidence>
<keyword evidence="3" id="KW-0812">Transmembrane</keyword>
<organism evidence="8 9">
    <name type="scientific">Streptomyces fragilis</name>
    <dbReference type="NCBI Taxonomy" id="67301"/>
    <lineage>
        <taxon>Bacteria</taxon>
        <taxon>Bacillati</taxon>
        <taxon>Actinomycetota</taxon>
        <taxon>Actinomycetes</taxon>
        <taxon>Kitasatosporales</taxon>
        <taxon>Streptomycetaceae</taxon>
        <taxon>Streptomyces</taxon>
    </lineage>
</organism>
<dbReference type="SUPFAM" id="SSF48317">
    <property type="entry name" value="Acid phosphatase/Vanadium-dependent haloperoxidase"/>
    <property type="match status" value="1"/>
</dbReference>
<dbReference type="InterPro" id="IPR000326">
    <property type="entry name" value="PAP2/HPO"/>
</dbReference>
<dbReference type="PANTHER" id="PTHR14969:SF62">
    <property type="entry name" value="DECAPRENYLPHOSPHORYL-5-PHOSPHORIBOSE PHOSPHATASE RV3807C-RELATED"/>
    <property type="match status" value="1"/>
</dbReference>
<dbReference type="InterPro" id="IPR036938">
    <property type="entry name" value="PAP2/HPO_sf"/>
</dbReference>
<evidence type="ECO:0000313" key="8">
    <source>
        <dbReference type="EMBL" id="MEU3555527.1"/>
    </source>
</evidence>
<evidence type="ECO:0000256" key="2">
    <source>
        <dbReference type="ARBA" id="ARBA00022475"/>
    </source>
</evidence>
<keyword evidence="5" id="KW-1133">Transmembrane helix</keyword>
<evidence type="ECO:0000256" key="1">
    <source>
        <dbReference type="ARBA" id="ARBA00004651"/>
    </source>
</evidence>
<accession>A0ABV2YIG9</accession>
<keyword evidence="6" id="KW-0472">Membrane</keyword>
<comment type="subcellular location">
    <subcellularLocation>
        <location evidence="1">Cell membrane</location>
        <topology evidence="1">Multi-pass membrane protein</topology>
    </subcellularLocation>
</comment>
<comment type="caution">
    <text evidence="8">The sequence shown here is derived from an EMBL/GenBank/DDBJ whole genome shotgun (WGS) entry which is preliminary data.</text>
</comment>
<evidence type="ECO:0000256" key="4">
    <source>
        <dbReference type="ARBA" id="ARBA00022801"/>
    </source>
</evidence>
<evidence type="ECO:0000313" key="9">
    <source>
        <dbReference type="Proteomes" id="UP001550850"/>
    </source>
</evidence>
<dbReference type="PANTHER" id="PTHR14969">
    <property type="entry name" value="SPHINGOSINE-1-PHOSPHATE PHOSPHOHYDROLASE"/>
    <property type="match status" value="1"/>
</dbReference>
<dbReference type="Pfam" id="PF01569">
    <property type="entry name" value="PAP2"/>
    <property type="match status" value="1"/>
</dbReference>
<evidence type="ECO:0000256" key="3">
    <source>
        <dbReference type="ARBA" id="ARBA00022692"/>
    </source>
</evidence>
<feature type="domain" description="Phosphatidic acid phosphatase type 2/haloperoxidase" evidence="7">
    <location>
        <begin position="82"/>
        <end position="186"/>
    </location>
</feature>
<sequence length="197" mass="19675">MHGIPFLAPCPPLSPPAFLLRPPPALRRLDARLLGALHARGAHPRATAAVRVLSHAGEHGALWLAAHLAAAAVDRPRRSAWLRGAALTAAAQAASVGVKHLVRRPRPTAVEARVPVLAGHSFPSSHAASSAAAAVAAGVLLPAAGAVAAPVAVAMCLSRVVAGVHYPTDVAAGALLGAAVTGLGARGLRGPRGRGRG</sequence>
<evidence type="ECO:0000259" key="7">
    <source>
        <dbReference type="SMART" id="SM00014"/>
    </source>
</evidence>
<dbReference type="EMBL" id="JBEZUR010000020">
    <property type="protein sequence ID" value="MEU3555527.1"/>
    <property type="molecule type" value="Genomic_DNA"/>
</dbReference>
<gene>
    <name evidence="8" type="ORF">AB0E65_15110</name>
</gene>
<name>A0ABV2YIG9_9ACTN</name>
<dbReference type="RefSeq" id="WP_108954710.1">
    <property type="nucleotide sequence ID" value="NZ_BEVZ01000004.1"/>
</dbReference>
<dbReference type="SMART" id="SM00014">
    <property type="entry name" value="acidPPc"/>
    <property type="match status" value="1"/>
</dbReference>
<reference evidence="8 9" key="1">
    <citation type="submission" date="2024-06" db="EMBL/GenBank/DDBJ databases">
        <title>The Natural Products Discovery Center: Release of the First 8490 Sequenced Strains for Exploring Actinobacteria Biosynthetic Diversity.</title>
        <authorList>
            <person name="Kalkreuter E."/>
            <person name="Kautsar S.A."/>
            <person name="Yang D."/>
            <person name="Bader C.D."/>
            <person name="Teijaro C.N."/>
            <person name="Fluegel L."/>
            <person name="Davis C.M."/>
            <person name="Simpson J.R."/>
            <person name="Lauterbach L."/>
            <person name="Steele A.D."/>
            <person name="Gui C."/>
            <person name="Meng S."/>
            <person name="Li G."/>
            <person name="Viehrig K."/>
            <person name="Ye F."/>
            <person name="Su P."/>
            <person name="Kiefer A.F."/>
            <person name="Nichols A."/>
            <person name="Cepeda A.J."/>
            <person name="Yan W."/>
            <person name="Fan B."/>
            <person name="Jiang Y."/>
            <person name="Adhikari A."/>
            <person name="Zheng C.-J."/>
            <person name="Schuster L."/>
            <person name="Cowan T.M."/>
            <person name="Smanski M.J."/>
            <person name="Chevrette M.G."/>
            <person name="De Carvalho L.P.S."/>
            <person name="Shen B."/>
        </authorList>
    </citation>
    <scope>NUCLEOTIDE SEQUENCE [LARGE SCALE GENOMIC DNA]</scope>
    <source>
        <strain evidence="8 9">NPDC038104</strain>
    </source>
</reference>